<dbReference type="InterPro" id="IPR003593">
    <property type="entry name" value="AAA+_ATPase"/>
</dbReference>
<name>A0ABQ5DW88_9ASTR</name>
<dbReference type="InterPro" id="IPR032675">
    <property type="entry name" value="LRR_dom_sf"/>
</dbReference>
<dbReference type="SUPFAM" id="SSF52540">
    <property type="entry name" value="P-loop containing nucleoside triphosphate hydrolases"/>
    <property type="match status" value="1"/>
</dbReference>
<accession>A0ABQ5DW88</accession>
<evidence type="ECO:0000313" key="5">
    <source>
        <dbReference type="EMBL" id="GJT42496.1"/>
    </source>
</evidence>
<dbReference type="InterPro" id="IPR027417">
    <property type="entry name" value="P-loop_NTPase"/>
</dbReference>
<keyword evidence="3" id="KW-0611">Plant defense</keyword>
<dbReference type="InterPro" id="IPR044974">
    <property type="entry name" value="Disease_R_plants"/>
</dbReference>
<dbReference type="SUPFAM" id="SSF52200">
    <property type="entry name" value="Toll/Interleukin receptor TIR domain"/>
    <property type="match status" value="1"/>
</dbReference>
<dbReference type="InterPro" id="IPR042197">
    <property type="entry name" value="Apaf_helical"/>
</dbReference>
<dbReference type="Gene3D" id="3.40.50.300">
    <property type="entry name" value="P-loop containing nucleotide triphosphate hydrolases"/>
    <property type="match status" value="1"/>
</dbReference>
<dbReference type="InterPro" id="IPR035897">
    <property type="entry name" value="Toll_tir_struct_dom_sf"/>
</dbReference>
<dbReference type="Gene3D" id="3.80.10.10">
    <property type="entry name" value="Ribonuclease Inhibitor"/>
    <property type="match status" value="2"/>
</dbReference>
<dbReference type="SMART" id="SM00255">
    <property type="entry name" value="TIR"/>
    <property type="match status" value="1"/>
</dbReference>
<organism evidence="5 6">
    <name type="scientific">Tanacetum coccineum</name>
    <dbReference type="NCBI Taxonomy" id="301880"/>
    <lineage>
        <taxon>Eukaryota</taxon>
        <taxon>Viridiplantae</taxon>
        <taxon>Streptophyta</taxon>
        <taxon>Embryophyta</taxon>
        <taxon>Tracheophyta</taxon>
        <taxon>Spermatophyta</taxon>
        <taxon>Magnoliopsida</taxon>
        <taxon>eudicotyledons</taxon>
        <taxon>Gunneridae</taxon>
        <taxon>Pentapetalae</taxon>
        <taxon>asterids</taxon>
        <taxon>campanulids</taxon>
        <taxon>Asterales</taxon>
        <taxon>Asteraceae</taxon>
        <taxon>Asteroideae</taxon>
        <taxon>Anthemideae</taxon>
        <taxon>Anthemidinae</taxon>
        <taxon>Tanacetum</taxon>
    </lineage>
</organism>
<dbReference type="PANTHER" id="PTHR11017:SF573">
    <property type="entry name" value="ADP-RIBOSYL CYCLASE_CYCLIC ADP-RIBOSE HYDROLASE"/>
    <property type="match status" value="1"/>
</dbReference>
<evidence type="ECO:0000256" key="1">
    <source>
        <dbReference type="ARBA" id="ARBA00022614"/>
    </source>
</evidence>
<dbReference type="PRINTS" id="PR00364">
    <property type="entry name" value="DISEASERSIST"/>
</dbReference>
<dbReference type="Gene3D" id="3.40.50.10140">
    <property type="entry name" value="Toll/interleukin-1 receptor homology (TIR) domain"/>
    <property type="match status" value="1"/>
</dbReference>
<dbReference type="Pfam" id="PF20160">
    <property type="entry name" value="C-JID"/>
    <property type="match status" value="1"/>
</dbReference>
<dbReference type="InterPro" id="IPR055414">
    <property type="entry name" value="LRR_R13L4/SHOC2-like"/>
</dbReference>
<protein>
    <submittedName>
        <fullName evidence="5">NB-ARC domains-containing protein</fullName>
    </submittedName>
</protein>
<dbReference type="Proteomes" id="UP001151760">
    <property type="component" value="Unassembled WGS sequence"/>
</dbReference>
<dbReference type="SMART" id="SM00382">
    <property type="entry name" value="AAA"/>
    <property type="match status" value="1"/>
</dbReference>
<dbReference type="InterPro" id="IPR000157">
    <property type="entry name" value="TIR_dom"/>
</dbReference>
<comment type="caution">
    <text evidence="5">The sequence shown here is derived from an EMBL/GenBank/DDBJ whole genome shotgun (WGS) entry which is preliminary data.</text>
</comment>
<dbReference type="SMART" id="SM00369">
    <property type="entry name" value="LRR_TYP"/>
    <property type="match status" value="2"/>
</dbReference>
<keyword evidence="2" id="KW-0677">Repeat</keyword>
<sequence length="974" mass="111593">MATTSIPHRWKYDVFVSFRGEDIRKKFMDHLFNDFKRKGIHAFRDDNELPKGEEISPHLYKAIEESRFLIVVFSKDYASSSWCLRELVKILECKQTEHPKHEVRTIFYDVKPDVVRSQTESYEEAFRNHEVSHSADVGIWKKALSMAADLSGYDLQDMTNGYESKFIDRISKDILLKLYKVNRIGICGISGIGKTTLAKAIYNLMYVHFEESFFCEDVKQQGVIQVQRHMIGQIMKVEDLNISSVAKGAAIIKERMACKPILLVLDDVDDYKQLEALADDASWFGKGSLIIFTGRDKQLLISHGVDEILPMDFLDKNQSLQLFSSYAFKTKDSSRGFEEVAEEVVKYVQGHPLALIVLGCFLYRKTEKQWKSELGQLKEHPNPEIQQVLRLSYDGLNLCQKNILLDIACSFIGVNCDFATSVLDSCNFFPDTNIQVLVDRSLITISSNYSLQMHDLIQAMARGIVFEEGTPGNRSRLWANPSEIYKILSQNQDDAVNFSGKLEFLSNELRLLHWHGCPFELLPSDFYPQDIVVIDLSYSNIKQLWTTPKLRHCRNLTTTPDFSEITNLEELDLEGCVNMVTIHPSIGMLKRLVILNMRDCGRARSFPSTVDMYALQVLNLSGCLNVNQLPQAFWSRWWTSIRGFIWNQQHPQRSVSLEGLRTLKSLNLSFCNLEQVPDGLGRLSFLKKLNLEGNSFTSLPGSLSQLSHLKRLRVDGCKKLEVLQELPHSLESVKARSCTSLSSITGSNPIMTKRSTYLSNCPKLFKNHVTESQVSISDTECLDSSVTSQGSTNRFSSFLGYLRIQNNRRGFFRWPGSSIEHMNMTYEGNSIPNWFTNKSMGKHVKVELPLDWSFSKLRGYGICVVFKRKEPFTWLGYYNAEYFKGKPIRVDESDMIWLHYTTSEIGKLKTAKHFVTYCFHGLFNIEVKECGVRLVCDEDLDEEGELIMFEDVPTLSQHGGALCQFGDYRTDWSW</sequence>
<dbReference type="Pfam" id="PF01582">
    <property type="entry name" value="TIR"/>
    <property type="match status" value="1"/>
</dbReference>
<evidence type="ECO:0000313" key="6">
    <source>
        <dbReference type="Proteomes" id="UP001151760"/>
    </source>
</evidence>
<evidence type="ECO:0000259" key="4">
    <source>
        <dbReference type="PROSITE" id="PS50104"/>
    </source>
</evidence>
<evidence type="ECO:0000256" key="3">
    <source>
        <dbReference type="ARBA" id="ARBA00022821"/>
    </source>
</evidence>
<dbReference type="PROSITE" id="PS50104">
    <property type="entry name" value="TIR"/>
    <property type="match status" value="1"/>
</dbReference>
<dbReference type="Pfam" id="PF23598">
    <property type="entry name" value="LRR_14"/>
    <property type="match status" value="1"/>
</dbReference>
<dbReference type="PANTHER" id="PTHR11017">
    <property type="entry name" value="LEUCINE-RICH REPEAT-CONTAINING PROTEIN"/>
    <property type="match status" value="1"/>
</dbReference>
<dbReference type="InterPro" id="IPR058192">
    <property type="entry name" value="WHD_ROQ1-like"/>
</dbReference>
<dbReference type="SUPFAM" id="SSF52058">
    <property type="entry name" value="L domain-like"/>
    <property type="match status" value="1"/>
</dbReference>
<proteinExistence type="predicted"/>
<dbReference type="Gene3D" id="1.10.8.430">
    <property type="entry name" value="Helical domain of apoptotic protease-activating factors"/>
    <property type="match status" value="1"/>
</dbReference>
<gene>
    <name evidence="5" type="ORF">Tco_0951211</name>
</gene>
<keyword evidence="1" id="KW-0433">Leucine-rich repeat</keyword>
<dbReference type="InterPro" id="IPR045344">
    <property type="entry name" value="C-JID"/>
</dbReference>
<dbReference type="InterPro" id="IPR003591">
    <property type="entry name" value="Leu-rich_rpt_typical-subtyp"/>
</dbReference>
<keyword evidence="6" id="KW-1185">Reference proteome</keyword>
<dbReference type="Pfam" id="PF23282">
    <property type="entry name" value="WHD_ROQ1"/>
    <property type="match status" value="1"/>
</dbReference>
<reference evidence="5" key="2">
    <citation type="submission" date="2022-01" db="EMBL/GenBank/DDBJ databases">
        <authorList>
            <person name="Yamashiro T."/>
            <person name="Shiraishi A."/>
            <person name="Satake H."/>
            <person name="Nakayama K."/>
        </authorList>
    </citation>
    <scope>NUCLEOTIDE SEQUENCE</scope>
</reference>
<evidence type="ECO:0000256" key="2">
    <source>
        <dbReference type="ARBA" id="ARBA00022737"/>
    </source>
</evidence>
<feature type="domain" description="TIR" evidence="4">
    <location>
        <begin position="10"/>
        <end position="178"/>
    </location>
</feature>
<reference evidence="5" key="1">
    <citation type="journal article" date="2022" name="Int. J. Mol. Sci.">
        <title>Draft Genome of Tanacetum Coccineum: Genomic Comparison of Closely Related Tanacetum-Family Plants.</title>
        <authorList>
            <person name="Yamashiro T."/>
            <person name="Shiraishi A."/>
            <person name="Nakayama K."/>
            <person name="Satake H."/>
        </authorList>
    </citation>
    <scope>NUCLEOTIDE SEQUENCE</scope>
</reference>
<dbReference type="EMBL" id="BQNB010015650">
    <property type="protein sequence ID" value="GJT42496.1"/>
    <property type="molecule type" value="Genomic_DNA"/>
</dbReference>